<dbReference type="EMBL" id="JAWSTH010000188">
    <property type="protein sequence ID" value="MDW5598813.1"/>
    <property type="molecule type" value="Genomic_DNA"/>
</dbReference>
<gene>
    <name evidence="1" type="ORF">R7226_30930</name>
</gene>
<organism evidence="1 2">
    <name type="scientific">Conexibacter stalactiti</name>
    <dbReference type="NCBI Taxonomy" id="1940611"/>
    <lineage>
        <taxon>Bacteria</taxon>
        <taxon>Bacillati</taxon>
        <taxon>Actinomycetota</taxon>
        <taxon>Thermoleophilia</taxon>
        <taxon>Solirubrobacterales</taxon>
        <taxon>Conexibacteraceae</taxon>
        <taxon>Conexibacter</taxon>
    </lineage>
</organism>
<dbReference type="Proteomes" id="UP001284601">
    <property type="component" value="Unassembled WGS sequence"/>
</dbReference>
<reference evidence="2" key="1">
    <citation type="submission" date="2023-07" db="EMBL/GenBank/DDBJ databases">
        <title>Conexibacter stalactiti sp. nov., isolated from stalactites in a lava cave and emended description of the genus Conexibacter.</title>
        <authorList>
            <person name="Lee S.D."/>
        </authorList>
    </citation>
    <scope>NUCLEOTIDE SEQUENCE [LARGE SCALE GENOMIC DNA]</scope>
    <source>
        <strain evidence="2">KCTC 39840</strain>
    </source>
</reference>
<evidence type="ECO:0000313" key="2">
    <source>
        <dbReference type="Proteomes" id="UP001284601"/>
    </source>
</evidence>
<evidence type="ECO:0000313" key="1">
    <source>
        <dbReference type="EMBL" id="MDW5598813.1"/>
    </source>
</evidence>
<name>A0ABU4I049_9ACTN</name>
<keyword evidence="2" id="KW-1185">Reference proteome</keyword>
<protein>
    <submittedName>
        <fullName evidence="1">Uncharacterized protein</fullName>
    </submittedName>
</protein>
<reference evidence="1 2" key="2">
    <citation type="submission" date="2023-10" db="EMBL/GenBank/DDBJ databases">
        <authorList>
            <person name="Han X.F."/>
        </authorList>
    </citation>
    <scope>NUCLEOTIDE SEQUENCE [LARGE SCALE GENOMIC DNA]</scope>
    <source>
        <strain evidence="1 2">KCTC 39840</strain>
    </source>
</reference>
<feature type="non-terminal residue" evidence="1">
    <location>
        <position position="1"/>
    </location>
</feature>
<dbReference type="RefSeq" id="WP_318601401.1">
    <property type="nucleotide sequence ID" value="NZ_JAWSTH010000188.1"/>
</dbReference>
<accession>A0ABU4I049</accession>
<comment type="caution">
    <text evidence="1">The sequence shown here is derived from an EMBL/GenBank/DDBJ whole genome shotgun (WGS) entry which is preliminary data.</text>
</comment>
<sequence length="97" mass="9911">PTARRVPAARRAHICWRLPALAPGRTHHVTLLAQARAATGRVVNIAVADAGNTRAVRAARAVAVAGAARPPAYTGSAGSARSAGGIAKFWSKRLPGS</sequence>
<proteinExistence type="predicted"/>